<organism evidence="1 2">
    <name type="scientific">Rhizophagus irregularis</name>
    <dbReference type="NCBI Taxonomy" id="588596"/>
    <lineage>
        <taxon>Eukaryota</taxon>
        <taxon>Fungi</taxon>
        <taxon>Fungi incertae sedis</taxon>
        <taxon>Mucoromycota</taxon>
        <taxon>Glomeromycotina</taxon>
        <taxon>Glomeromycetes</taxon>
        <taxon>Glomerales</taxon>
        <taxon>Glomeraceae</taxon>
        <taxon>Rhizophagus</taxon>
    </lineage>
</organism>
<evidence type="ECO:0000313" key="1">
    <source>
        <dbReference type="EMBL" id="PKK77016.1"/>
    </source>
</evidence>
<dbReference type="VEuPathDB" id="FungiDB:RhiirFUN_012060"/>
<sequence>MSVAYSDENMDFSWSICIILSDICDIAIVELYSSSVFKYVIQSSSLKIFREIKRAERAGRELMDMVLQDILWLINIVLKAFERFELIELRVILVVENILVTGNSVVKGDETYMKEVVETGKSYNLIVDIDPSENMTEILANGILKLLIDCKISCYCFEFYYSTRTLGNKTNKTIIYEMVTVFIEQNQFECLSLEQPLLRIPNAKWFSDNYVKFSFNYFKVGSLDLI</sequence>
<dbReference type="VEuPathDB" id="FungiDB:RhiirA1_466597"/>
<reference evidence="1 2" key="2">
    <citation type="submission" date="2017-10" db="EMBL/GenBank/DDBJ databases">
        <title>Extensive intraspecific genome diversity in a model arbuscular mycorrhizal fungus.</title>
        <authorList>
            <person name="Chen E.C.H."/>
            <person name="Morin E."/>
            <person name="Baudet D."/>
            <person name="Noel J."/>
            <person name="Ndikumana S."/>
            <person name="Charron P."/>
            <person name="St-Onge C."/>
            <person name="Giorgi J."/>
            <person name="Grigoriev I.V."/>
            <person name="Roux C."/>
            <person name="Martin F.M."/>
            <person name="Corradi N."/>
        </authorList>
    </citation>
    <scope>NUCLEOTIDE SEQUENCE [LARGE SCALE GENOMIC DNA]</scope>
    <source>
        <strain evidence="1 2">C2</strain>
    </source>
</reference>
<dbReference type="EMBL" id="LLXL01000151">
    <property type="protein sequence ID" value="PKK77016.1"/>
    <property type="molecule type" value="Genomic_DNA"/>
</dbReference>
<accession>A0A2N1NT06</accession>
<evidence type="ECO:0000313" key="2">
    <source>
        <dbReference type="Proteomes" id="UP000233469"/>
    </source>
</evidence>
<dbReference type="Proteomes" id="UP000233469">
    <property type="component" value="Unassembled WGS sequence"/>
</dbReference>
<reference evidence="1 2" key="1">
    <citation type="submission" date="2016-04" db="EMBL/GenBank/DDBJ databases">
        <title>Genome analyses suggest a sexual origin of heterokaryosis in a supposedly ancient asexual fungus.</title>
        <authorList>
            <person name="Ropars J."/>
            <person name="Sedzielewska K."/>
            <person name="Noel J."/>
            <person name="Charron P."/>
            <person name="Farinelli L."/>
            <person name="Marton T."/>
            <person name="Kruger M."/>
            <person name="Pelin A."/>
            <person name="Brachmann A."/>
            <person name="Corradi N."/>
        </authorList>
    </citation>
    <scope>NUCLEOTIDE SEQUENCE [LARGE SCALE GENOMIC DNA]</scope>
    <source>
        <strain evidence="1 2">C2</strain>
    </source>
</reference>
<proteinExistence type="predicted"/>
<name>A0A2N1NT06_9GLOM</name>
<dbReference type="AlphaFoldDB" id="A0A2N1NT06"/>
<gene>
    <name evidence="1" type="ORF">RhiirC2_771796</name>
</gene>
<protein>
    <submittedName>
        <fullName evidence="1">Uncharacterized protein</fullName>
    </submittedName>
</protein>
<comment type="caution">
    <text evidence="1">The sequence shown here is derived from an EMBL/GenBank/DDBJ whole genome shotgun (WGS) entry which is preliminary data.</text>
</comment>